<evidence type="ECO:0000256" key="1">
    <source>
        <dbReference type="SAM" id="SignalP"/>
    </source>
</evidence>
<feature type="domain" description="SET" evidence="2">
    <location>
        <begin position="111"/>
        <end position="271"/>
    </location>
</feature>
<protein>
    <recommendedName>
        <fullName evidence="2">SET domain-containing protein</fullName>
    </recommendedName>
</protein>
<dbReference type="AlphaFoldDB" id="A0AA39ZBI9"/>
<dbReference type="CDD" id="cd20071">
    <property type="entry name" value="SET_SMYD"/>
    <property type="match status" value="1"/>
</dbReference>
<keyword evidence="1" id="KW-0732">Signal</keyword>
<dbReference type="InterPro" id="IPR001214">
    <property type="entry name" value="SET_dom"/>
</dbReference>
<dbReference type="PANTHER" id="PTHR47332">
    <property type="entry name" value="SET DOMAIN-CONTAINING PROTEIN 5"/>
    <property type="match status" value="1"/>
</dbReference>
<evidence type="ECO:0000313" key="3">
    <source>
        <dbReference type="EMBL" id="KAK0667949.1"/>
    </source>
</evidence>
<dbReference type="Proteomes" id="UP001174997">
    <property type="component" value="Unassembled WGS sequence"/>
</dbReference>
<accession>A0AA39ZBI9</accession>
<proteinExistence type="predicted"/>
<comment type="caution">
    <text evidence="3">The sequence shown here is derived from an EMBL/GenBank/DDBJ whole genome shotgun (WGS) entry which is preliminary data.</text>
</comment>
<name>A0AA39ZBI9_9PEZI</name>
<dbReference type="InterPro" id="IPR053185">
    <property type="entry name" value="SET_domain_protein"/>
</dbReference>
<keyword evidence="4" id="KW-1185">Reference proteome</keyword>
<dbReference type="EMBL" id="JAULSY010000064">
    <property type="protein sequence ID" value="KAK0667949.1"/>
    <property type="molecule type" value="Genomic_DNA"/>
</dbReference>
<dbReference type="PANTHER" id="PTHR47332:SF6">
    <property type="entry name" value="SET DOMAIN-CONTAINING PROTEIN"/>
    <property type="match status" value="1"/>
</dbReference>
<dbReference type="PROSITE" id="PS50280">
    <property type="entry name" value="SET"/>
    <property type="match status" value="1"/>
</dbReference>
<feature type="chain" id="PRO_5041364849" description="SET domain-containing protein" evidence="1">
    <location>
        <begin position="24"/>
        <end position="426"/>
    </location>
</feature>
<reference evidence="3" key="1">
    <citation type="submission" date="2023-06" db="EMBL/GenBank/DDBJ databases">
        <title>Genome-scale phylogeny and comparative genomics of the fungal order Sordariales.</title>
        <authorList>
            <consortium name="Lawrence Berkeley National Laboratory"/>
            <person name="Hensen N."/>
            <person name="Bonometti L."/>
            <person name="Westerberg I."/>
            <person name="Brannstrom I.O."/>
            <person name="Guillou S."/>
            <person name="Cros-Aarteil S."/>
            <person name="Calhoun S."/>
            <person name="Haridas S."/>
            <person name="Kuo A."/>
            <person name="Mondo S."/>
            <person name="Pangilinan J."/>
            <person name="Riley R."/>
            <person name="Labutti K."/>
            <person name="Andreopoulos B."/>
            <person name="Lipzen A."/>
            <person name="Chen C."/>
            <person name="Yanf M."/>
            <person name="Daum C."/>
            <person name="Ng V."/>
            <person name="Clum A."/>
            <person name="Steindorff A."/>
            <person name="Ohm R."/>
            <person name="Martin F."/>
            <person name="Silar P."/>
            <person name="Natvig D."/>
            <person name="Lalanne C."/>
            <person name="Gautier V."/>
            <person name="Ament-Velasquez S.L."/>
            <person name="Kruys A."/>
            <person name="Hutchinson M.I."/>
            <person name="Powell A.J."/>
            <person name="Barry K."/>
            <person name="Miller A.N."/>
            <person name="Grigoriev I.V."/>
            <person name="Debuchy R."/>
            <person name="Gladieux P."/>
            <person name="Thoren M.H."/>
            <person name="Johannesson H."/>
        </authorList>
    </citation>
    <scope>NUCLEOTIDE SEQUENCE</scope>
    <source>
        <strain evidence="3">CBS 307.81</strain>
    </source>
</reference>
<feature type="signal peptide" evidence="1">
    <location>
        <begin position="1"/>
        <end position="23"/>
    </location>
</feature>
<evidence type="ECO:0000259" key="2">
    <source>
        <dbReference type="PROSITE" id="PS50280"/>
    </source>
</evidence>
<organism evidence="3 4">
    <name type="scientific">Cercophora samala</name>
    <dbReference type="NCBI Taxonomy" id="330535"/>
    <lineage>
        <taxon>Eukaryota</taxon>
        <taxon>Fungi</taxon>
        <taxon>Dikarya</taxon>
        <taxon>Ascomycota</taxon>
        <taxon>Pezizomycotina</taxon>
        <taxon>Sordariomycetes</taxon>
        <taxon>Sordariomycetidae</taxon>
        <taxon>Sordariales</taxon>
        <taxon>Lasiosphaeriaceae</taxon>
        <taxon>Cercophora</taxon>
    </lineage>
</organism>
<dbReference type="InterPro" id="IPR046341">
    <property type="entry name" value="SET_dom_sf"/>
</dbReference>
<gene>
    <name evidence="3" type="ORF">QBC41DRAFT_347646</name>
</gene>
<dbReference type="Pfam" id="PF00856">
    <property type="entry name" value="SET"/>
    <property type="match status" value="1"/>
</dbReference>
<evidence type="ECO:0000313" key="4">
    <source>
        <dbReference type="Proteomes" id="UP001174997"/>
    </source>
</evidence>
<sequence>MAWGHVTLTRVLLLGLTAPFASAADTKKDGLASEQIQQKTVYTGNATEPVLSSPPTDKWWKSNICQGSYCVYTNLRIANRRGLVLVTKPDEYNKVERIEAYLERADNKWEDSSLVAETEILEKGLGLTAKQSIRRGKPLSSWSPVLLVHKDLFEDVVKKKERTRLLEAAINYLPDDTRAAFNRQRNRPGHNPGESPRSIEEILYAHPFEVDLGAGYRQEHSSKHYINYPEVALFQHDCRPNVAFYIDQHLQHRTTVARKVAEGEELSISYIDPLLPRKERSDWVKRFRGSNKPCPCAACTGNNKPSQLKKSDKNLEEINSIKAELKNHDSKKVTVSLIDRYVKLMQEEKLQAKYAEAWELAALNYNYLGEDKKAKKYADLAVQAGIVEGGKDSNDVVAMRVFASDVKGHYSYRYTLKRRGIKEPGN</sequence>
<dbReference type="SUPFAM" id="SSF82199">
    <property type="entry name" value="SET domain"/>
    <property type="match status" value="1"/>
</dbReference>
<dbReference type="Gene3D" id="2.170.270.10">
    <property type="entry name" value="SET domain"/>
    <property type="match status" value="1"/>
</dbReference>